<dbReference type="Proteomes" id="UP000253141">
    <property type="component" value="Unassembled WGS sequence"/>
</dbReference>
<reference evidence="1 2" key="1">
    <citation type="submission" date="2018-07" db="EMBL/GenBank/DDBJ databases">
        <title>Genome analysis of Runella aurantiaca.</title>
        <authorList>
            <person name="Yang X."/>
        </authorList>
    </citation>
    <scope>NUCLEOTIDE SEQUENCE [LARGE SCALE GENOMIC DNA]</scope>
    <source>
        <strain evidence="1 2">YX9</strain>
    </source>
</reference>
<accession>A0A369I8S2</accession>
<comment type="caution">
    <text evidence="1">The sequence shown here is derived from an EMBL/GenBank/DDBJ whole genome shotgun (WGS) entry which is preliminary data.</text>
</comment>
<dbReference type="EMBL" id="QPIW01000014">
    <property type="protein sequence ID" value="RDB04645.1"/>
    <property type="molecule type" value="Genomic_DNA"/>
</dbReference>
<keyword evidence="2" id="KW-1185">Reference proteome</keyword>
<organism evidence="1 2">
    <name type="scientific">Runella aurantiaca</name>
    <dbReference type="NCBI Taxonomy" id="2282308"/>
    <lineage>
        <taxon>Bacteria</taxon>
        <taxon>Pseudomonadati</taxon>
        <taxon>Bacteroidota</taxon>
        <taxon>Cytophagia</taxon>
        <taxon>Cytophagales</taxon>
        <taxon>Spirosomataceae</taxon>
        <taxon>Runella</taxon>
    </lineage>
</organism>
<evidence type="ECO:0000313" key="1">
    <source>
        <dbReference type="EMBL" id="RDB04645.1"/>
    </source>
</evidence>
<gene>
    <name evidence="1" type="ORF">DVG78_16925</name>
</gene>
<protein>
    <submittedName>
        <fullName evidence="1">Uncharacterized protein</fullName>
    </submittedName>
</protein>
<sequence length="75" mass="8460">MTLINFRVKPIACLCTQYLANGSKNPHFYLSFGKQRGLASESAHEPLTLPSDRMCQPNLLTQVIPISWNNITKQI</sequence>
<proteinExistence type="predicted"/>
<evidence type="ECO:0000313" key="2">
    <source>
        <dbReference type="Proteomes" id="UP000253141"/>
    </source>
</evidence>
<name>A0A369I8S2_9BACT</name>
<dbReference type="AlphaFoldDB" id="A0A369I8S2"/>